<feature type="compositionally biased region" description="Basic and acidic residues" evidence="4">
    <location>
        <begin position="31"/>
        <end position="40"/>
    </location>
</feature>
<dbReference type="PROSITE" id="PS01159">
    <property type="entry name" value="WW_DOMAIN_1"/>
    <property type="match status" value="1"/>
</dbReference>
<reference evidence="7" key="1">
    <citation type="journal article" date="2014" name="Nat. Commun.">
        <title>The tobacco genome sequence and its comparison with those of tomato and potato.</title>
        <authorList>
            <person name="Sierro N."/>
            <person name="Battey J.N."/>
            <person name="Ouadi S."/>
            <person name="Bakaher N."/>
            <person name="Bovet L."/>
            <person name="Willig A."/>
            <person name="Goepfert S."/>
            <person name="Peitsch M.C."/>
            <person name="Ivanov N.V."/>
        </authorList>
    </citation>
    <scope>NUCLEOTIDE SEQUENCE [LARGE SCALE GENOMIC DNA]</scope>
</reference>
<dbReference type="KEGG" id="nta:107815931"/>
<reference evidence="8" key="2">
    <citation type="submission" date="2025-08" db="UniProtKB">
        <authorList>
            <consortium name="RefSeq"/>
        </authorList>
    </citation>
    <scope>IDENTIFICATION</scope>
    <source>
        <tissue evidence="8">Leaf</tissue>
    </source>
</reference>
<dbReference type="GeneID" id="107815931"/>
<evidence type="ECO:0000256" key="3">
    <source>
        <dbReference type="PROSITE-ProRule" id="PRU00176"/>
    </source>
</evidence>
<feature type="region of interest" description="Disordered" evidence="4">
    <location>
        <begin position="292"/>
        <end position="315"/>
    </location>
</feature>
<dbReference type="Pfam" id="PF00076">
    <property type="entry name" value="RRM_1"/>
    <property type="match status" value="2"/>
</dbReference>
<dbReference type="SUPFAM" id="SSF54928">
    <property type="entry name" value="RNA-binding domain, RBD"/>
    <property type="match status" value="2"/>
</dbReference>
<proteinExistence type="predicted"/>
<dbReference type="OMA" id="HICPDGN"/>
<evidence type="ECO:0000256" key="1">
    <source>
        <dbReference type="ARBA" id="ARBA00022737"/>
    </source>
</evidence>
<evidence type="ECO:0000313" key="7">
    <source>
        <dbReference type="Proteomes" id="UP000790787"/>
    </source>
</evidence>
<dbReference type="PROSITE" id="PS50102">
    <property type="entry name" value="RRM"/>
    <property type="match status" value="2"/>
</dbReference>
<dbReference type="OrthoDB" id="410044at2759"/>
<dbReference type="Proteomes" id="UP000790787">
    <property type="component" value="Chromosome 15"/>
</dbReference>
<dbReference type="RefSeq" id="XP_016497069.1">
    <property type="nucleotide sequence ID" value="XM_016641583.1"/>
</dbReference>
<evidence type="ECO:0000256" key="2">
    <source>
        <dbReference type="ARBA" id="ARBA00022884"/>
    </source>
</evidence>
<dbReference type="SMR" id="A0A1S4C7Z6"/>
<dbReference type="InterPro" id="IPR035979">
    <property type="entry name" value="RBD_domain_sf"/>
</dbReference>
<evidence type="ECO:0000313" key="8">
    <source>
        <dbReference type="RefSeq" id="XP_016497069.1"/>
    </source>
</evidence>
<dbReference type="Pfam" id="PF00397">
    <property type="entry name" value="WW"/>
    <property type="match status" value="1"/>
</dbReference>
<dbReference type="CDD" id="cd00201">
    <property type="entry name" value="WW"/>
    <property type="match status" value="1"/>
</dbReference>
<keyword evidence="1" id="KW-0677">Repeat</keyword>
<gene>
    <name evidence="8" type="primary">LOC107815931</name>
</gene>
<keyword evidence="2 3" id="KW-0694">RNA-binding</keyword>
<feature type="domain" description="RRM" evidence="6">
    <location>
        <begin position="188"/>
        <end position="269"/>
    </location>
</feature>
<dbReference type="InterPro" id="IPR001202">
    <property type="entry name" value="WW_dom"/>
</dbReference>
<dbReference type="STRING" id="4097.A0A1S4C7Z6"/>
<evidence type="ECO:0000259" key="5">
    <source>
        <dbReference type="PROSITE" id="PS50020"/>
    </source>
</evidence>
<dbReference type="PROSITE" id="PS50020">
    <property type="entry name" value="WW_DOMAIN_2"/>
    <property type="match status" value="1"/>
</dbReference>
<feature type="compositionally biased region" description="Basic residues" evidence="4">
    <location>
        <begin position="50"/>
        <end position="59"/>
    </location>
</feature>
<dbReference type="GO" id="GO:0005737">
    <property type="term" value="C:cytoplasm"/>
    <property type="evidence" value="ECO:0000318"/>
    <property type="project" value="GO_Central"/>
</dbReference>
<dbReference type="GO" id="GO:1990904">
    <property type="term" value="C:ribonucleoprotein complex"/>
    <property type="evidence" value="ECO:0000318"/>
    <property type="project" value="GO_Central"/>
</dbReference>
<feature type="region of interest" description="Disordered" evidence="4">
    <location>
        <begin position="1"/>
        <end position="84"/>
    </location>
</feature>
<dbReference type="PaxDb" id="4097-A0A1S4C7Z6"/>
<feature type="domain" description="RRM" evidence="6">
    <location>
        <begin position="94"/>
        <end position="175"/>
    </location>
</feature>
<dbReference type="AlphaFoldDB" id="A0A1S4C7Z6"/>
<evidence type="ECO:0000256" key="4">
    <source>
        <dbReference type="SAM" id="MobiDB-lite"/>
    </source>
</evidence>
<dbReference type="InterPro" id="IPR000504">
    <property type="entry name" value="RRM_dom"/>
</dbReference>
<evidence type="ECO:0000259" key="6">
    <source>
        <dbReference type="PROSITE" id="PS50102"/>
    </source>
</evidence>
<dbReference type="PANTHER" id="PTHR24012">
    <property type="entry name" value="RNA BINDING PROTEIN"/>
    <property type="match status" value="1"/>
</dbReference>
<dbReference type="SUPFAM" id="SSF51045">
    <property type="entry name" value="WW domain"/>
    <property type="match status" value="1"/>
</dbReference>
<dbReference type="InterPro" id="IPR012677">
    <property type="entry name" value="Nucleotide-bd_a/b_plait_sf"/>
</dbReference>
<dbReference type="GO" id="GO:0003729">
    <property type="term" value="F:mRNA binding"/>
    <property type="evidence" value="ECO:0000318"/>
    <property type="project" value="GO_Central"/>
</dbReference>
<organism evidence="7 8">
    <name type="scientific">Nicotiana tabacum</name>
    <name type="common">Common tobacco</name>
    <dbReference type="NCBI Taxonomy" id="4097"/>
    <lineage>
        <taxon>Eukaryota</taxon>
        <taxon>Viridiplantae</taxon>
        <taxon>Streptophyta</taxon>
        <taxon>Embryophyta</taxon>
        <taxon>Tracheophyta</taxon>
        <taxon>Spermatophyta</taxon>
        <taxon>Magnoliopsida</taxon>
        <taxon>eudicotyledons</taxon>
        <taxon>Gunneridae</taxon>
        <taxon>Pentapetalae</taxon>
        <taxon>asterids</taxon>
        <taxon>lamiids</taxon>
        <taxon>Solanales</taxon>
        <taxon>Solanaceae</taxon>
        <taxon>Nicotianoideae</taxon>
        <taxon>Nicotianeae</taxon>
        <taxon>Nicotiana</taxon>
    </lineage>
</organism>
<keyword evidence="7" id="KW-1185">Reference proteome</keyword>
<accession>A0A1S4C7Z6</accession>
<dbReference type="SMART" id="SM00456">
    <property type="entry name" value="WW"/>
    <property type="match status" value="1"/>
</dbReference>
<dbReference type="SMART" id="SM00360">
    <property type="entry name" value="RRM"/>
    <property type="match status" value="2"/>
</dbReference>
<feature type="compositionally biased region" description="Basic and acidic residues" evidence="4">
    <location>
        <begin position="1"/>
        <end position="17"/>
    </location>
</feature>
<dbReference type="GO" id="GO:0005634">
    <property type="term" value="C:nucleus"/>
    <property type="evidence" value="ECO:0000318"/>
    <property type="project" value="GO_Central"/>
</dbReference>
<name>A0A1S4C7Z6_TOBAC</name>
<protein>
    <submittedName>
        <fullName evidence="8">Flowering time control protein FCA</fullName>
    </submittedName>
    <submittedName>
        <fullName evidence="8">Uncharacterized protein LOC107815931 isoform X1</fullName>
    </submittedName>
</protein>
<dbReference type="Gene3D" id="3.30.70.330">
    <property type="match status" value="2"/>
</dbReference>
<dbReference type="InterPro" id="IPR036020">
    <property type="entry name" value="WW_dom_sf"/>
</dbReference>
<feature type="domain" description="WW" evidence="5">
    <location>
        <begin position="343"/>
        <end position="376"/>
    </location>
</feature>
<dbReference type="Gene3D" id="2.20.70.10">
    <property type="match status" value="1"/>
</dbReference>
<sequence>MDQSNGERRGNQPEYHRNPHSPPPNWPSDETISRNDDNHRRNFFGDGNHYNRRQHHHHQNPNSEQNFGGSPPLSARKRPYDQSASDSQVRFGFVKLYVVGVPRPAEEEDVRSVFAEHGNIIEVVRLKDKSTGLRKECCFVKYSTLDEADRAIGAFHGRYTFPGGEVPLIIRYADGERERLGSLGEHNHKLYVGGLRKQVSKREIEHVFSPYGVVEEVFFLLDEQKQRRGSAFVSFACKDMAVAAMNALHGTYVTTKVCHQPLIVRFADPKKPKVGESRAPSHMNEQFNGNIAANQSNHQSPNKTPNNRSNPQTVFSTYVGSDNILPSAASSVNARSLNGEMVESIDCEWSEHICPDGFVYYYNCMTCESRWEKPEEFALYEKKLEKLDLQQQDQRNLRLPVRNISEVSQMCQELETGSSTVPLACV</sequence>
<dbReference type="RefSeq" id="XP_016497069.1">
    <property type="nucleotide sequence ID" value="XM_016641583.2"/>
</dbReference>